<name>A0A7J0EAK3_9ERIC</name>
<organism evidence="3 4">
    <name type="scientific">Actinidia rufa</name>
    <dbReference type="NCBI Taxonomy" id="165716"/>
    <lineage>
        <taxon>Eukaryota</taxon>
        <taxon>Viridiplantae</taxon>
        <taxon>Streptophyta</taxon>
        <taxon>Embryophyta</taxon>
        <taxon>Tracheophyta</taxon>
        <taxon>Spermatophyta</taxon>
        <taxon>Magnoliopsida</taxon>
        <taxon>eudicotyledons</taxon>
        <taxon>Gunneridae</taxon>
        <taxon>Pentapetalae</taxon>
        <taxon>asterids</taxon>
        <taxon>Ericales</taxon>
        <taxon>Actinidiaceae</taxon>
        <taxon>Actinidia</taxon>
    </lineage>
</organism>
<dbReference type="Proteomes" id="UP000585474">
    <property type="component" value="Unassembled WGS sequence"/>
</dbReference>
<dbReference type="Pfam" id="PF13456">
    <property type="entry name" value="RVT_3"/>
    <property type="match status" value="1"/>
</dbReference>
<comment type="caution">
    <text evidence="3">The sequence shown here is derived from an EMBL/GenBank/DDBJ whole genome shotgun (WGS) entry which is preliminary data.</text>
</comment>
<evidence type="ECO:0000256" key="1">
    <source>
        <dbReference type="SAM" id="MobiDB-lite"/>
    </source>
</evidence>
<reference evidence="3 4" key="1">
    <citation type="submission" date="2019-07" db="EMBL/GenBank/DDBJ databases">
        <title>De Novo Assembly of kiwifruit Actinidia rufa.</title>
        <authorList>
            <person name="Sugita-Konishi S."/>
            <person name="Sato K."/>
            <person name="Mori E."/>
            <person name="Abe Y."/>
            <person name="Kisaki G."/>
            <person name="Hamano K."/>
            <person name="Suezawa K."/>
            <person name="Otani M."/>
            <person name="Fukuda T."/>
            <person name="Manabe T."/>
            <person name="Gomi K."/>
            <person name="Tabuchi M."/>
            <person name="Akimitsu K."/>
            <person name="Kataoka I."/>
        </authorList>
    </citation>
    <scope>NUCLEOTIDE SEQUENCE [LARGE SCALE GENOMIC DNA]</scope>
    <source>
        <strain evidence="4">cv. Fuchu</strain>
    </source>
</reference>
<proteinExistence type="predicted"/>
<evidence type="ECO:0000259" key="2">
    <source>
        <dbReference type="Pfam" id="PF13456"/>
    </source>
</evidence>
<dbReference type="EMBL" id="BJWL01000002">
    <property type="protein sequence ID" value="GFY82677.1"/>
    <property type="molecule type" value="Genomic_DNA"/>
</dbReference>
<protein>
    <recommendedName>
        <fullName evidence="2">RNase H type-1 domain-containing protein</fullName>
    </recommendedName>
</protein>
<keyword evidence="4" id="KW-1185">Reference proteome</keyword>
<feature type="region of interest" description="Disordered" evidence="1">
    <location>
        <begin position="20"/>
        <end position="41"/>
    </location>
</feature>
<dbReference type="OrthoDB" id="1391789at2759"/>
<dbReference type="AlphaFoldDB" id="A0A7J0EAK3"/>
<dbReference type="InterPro" id="IPR002156">
    <property type="entry name" value="RNaseH_domain"/>
</dbReference>
<gene>
    <name evidence="3" type="ORF">Acr_02g0009170</name>
</gene>
<sequence>MEVSPNGQFRVSMACSLMNSNQPGDTQMGPGKEFGNMKINVDRSKGDPGMAAVGGLASDANGKWLLGFQVRVGWATTLASALWGVWKAVAIAAEQEYPRIIIEPESHKITNLTGSIE</sequence>
<accession>A0A7J0EAK3</accession>
<evidence type="ECO:0000313" key="4">
    <source>
        <dbReference type="Proteomes" id="UP000585474"/>
    </source>
</evidence>
<evidence type="ECO:0000313" key="3">
    <source>
        <dbReference type="EMBL" id="GFY82677.1"/>
    </source>
</evidence>
<feature type="domain" description="RNase H type-1" evidence="2">
    <location>
        <begin position="46"/>
        <end position="112"/>
    </location>
</feature>
<dbReference type="GO" id="GO:0004523">
    <property type="term" value="F:RNA-DNA hybrid ribonuclease activity"/>
    <property type="evidence" value="ECO:0007669"/>
    <property type="project" value="InterPro"/>
</dbReference>
<dbReference type="GO" id="GO:0003676">
    <property type="term" value="F:nucleic acid binding"/>
    <property type="evidence" value="ECO:0007669"/>
    <property type="project" value="InterPro"/>
</dbReference>